<keyword evidence="4" id="KW-1185">Reference proteome</keyword>
<feature type="domain" description="Smoothelin" evidence="3">
    <location>
        <begin position="12"/>
        <end position="35"/>
    </location>
</feature>
<proteinExistence type="predicted"/>
<feature type="coiled-coil region" evidence="1">
    <location>
        <begin position="24"/>
        <end position="53"/>
    </location>
</feature>
<evidence type="ECO:0000313" key="4">
    <source>
        <dbReference type="Proteomes" id="UP000694923"/>
    </source>
</evidence>
<evidence type="ECO:0000256" key="1">
    <source>
        <dbReference type="SAM" id="Coils"/>
    </source>
</evidence>
<feature type="compositionally biased region" description="Polar residues" evidence="2">
    <location>
        <begin position="172"/>
        <end position="183"/>
    </location>
</feature>
<dbReference type="RefSeq" id="XP_008562857.1">
    <property type="nucleotide sequence ID" value="XM_008564635.1"/>
</dbReference>
<dbReference type="Proteomes" id="UP000694923">
    <property type="component" value="Unplaced"/>
</dbReference>
<feature type="compositionally biased region" description="Low complexity" evidence="2">
    <location>
        <begin position="187"/>
        <end position="208"/>
    </location>
</feature>
<evidence type="ECO:0000313" key="5">
    <source>
        <dbReference type="RefSeq" id="XP_008562857.1"/>
    </source>
</evidence>
<feature type="region of interest" description="Disordered" evidence="2">
    <location>
        <begin position="527"/>
        <end position="550"/>
    </location>
</feature>
<evidence type="ECO:0000259" key="3">
    <source>
        <dbReference type="Pfam" id="PF12510"/>
    </source>
</evidence>
<feature type="compositionally biased region" description="Polar residues" evidence="2">
    <location>
        <begin position="394"/>
        <end position="408"/>
    </location>
</feature>
<feature type="compositionally biased region" description="Polar residues" evidence="2">
    <location>
        <begin position="293"/>
        <end position="312"/>
    </location>
</feature>
<reference evidence="5" key="1">
    <citation type="submission" date="2025-08" db="UniProtKB">
        <authorList>
            <consortium name="RefSeq"/>
        </authorList>
    </citation>
    <scope>IDENTIFICATION</scope>
</reference>
<gene>
    <name evidence="5" type="primary">LOC103583270</name>
</gene>
<feature type="compositionally biased region" description="Basic and acidic residues" evidence="2">
    <location>
        <begin position="135"/>
        <end position="153"/>
    </location>
</feature>
<feature type="domain" description="Smoothelin" evidence="3">
    <location>
        <begin position="568"/>
        <end position="616"/>
    </location>
</feature>
<organism evidence="4 5">
    <name type="scientific">Galeopterus variegatus</name>
    <name type="common">Malayan flying lemur</name>
    <name type="synonym">Cynocephalus variegatus</name>
    <dbReference type="NCBI Taxonomy" id="482537"/>
    <lineage>
        <taxon>Eukaryota</taxon>
        <taxon>Metazoa</taxon>
        <taxon>Chordata</taxon>
        <taxon>Craniata</taxon>
        <taxon>Vertebrata</taxon>
        <taxon>Euteleostomi</taxon>
        <taxon>Mammalia</taxon>
        <taxon>Eutheria</taxon>
        <taxon>Euarchontoglires</taxon>
        <taxon>Dermoptera</taxon>
        <taxon>Cynocephalidae</taxon>
        <taxon>Galeopterus</taxon>
    </lineage>
</organism>
<feature type="compositionally biased region" description="Low complexity" evidence="2">
    <location>
        <begin position="347"/>
        <end position="389"/>
    </location>
</feature>
<feature type="compositionally biased region" description="Basic and acidic residues" evidence="2">
    <location>
        <begin position="324"/>
        <end position="333"/>
    </location>
</feature>
<feature type="region of interest" description="Disordered" evidence="2">
    <location>
        <begin position="126"/>
        <end position="439"/>
    </location>
</feature>
<accession>A0ABM0Q3B6</accession>
<protein>
    <submittedName>
        <fullName evidence="5">Smoothelin-like isoform X2</fullName>
    </submittedName>
</protein>
<sequence>MICPSPPPALQLEVTADLAERRRIRSAIRELQRQELEREEEALASKRFRAERQDNKENWLHSQQREAEQRAALARLAGQLESMNDVEELTALLRAAGEYEERKLIRAAIRRVRAQEIEAATLAGRLYSGRPNSGSREDSKGRAVHRLDCHEVPEQEEQEQQAEVPEPTPTPKGTSQDVTTVTLLLQAPPGGTPSSSASPDSSSPTTASPEPPLEPAEAQCPAAKAPGSPEPPPSLPETTSPEPRESPAPPSTEGQVVNKLLPGSTEPPAVQGPTRDPSNTKRADLAGPRPCQRSLSVLSPRQPAQNQESTPLASGPSLFQRAGSVRDRVRKFTSDSPLATRLKDSPPRTTLGPPTPSRLLSPSLISTTPASSSSSGSSSRGPSDTSSSRFSKEQGGTAQPLAQLQSCPQEEGPRGRGLAARPLENRAGGPMARSEEPSALLPVAVGTAEPGGSMKTTFTIEIKDGRGQASTGRVLLPTGNQRAELTLGLRAPSNLLSTNSGGKSTITHVSSPGSLARLGSVTHVTSFSHASPGSRGGCSIKMEPEPVQPPSVAVEAANGTEQTRVEKAPEGRSSLSAEELMAIEDEGVLDKMLDQTTDFEERKLIRAALRELRQRKRGTI</sequence>
<dbReference type="GeneID" id="103583270"/>
<feature type="compositionally biased region" description="Low complexity" evidence="2">
    <location>
        <begin position="215"/>
        <end position="227"/>
    </location>
</feature>
<name>A0ABM0Q3B6_GALVR</name>
<dbReference type="InterPro" id="IPR022189">
    <property type="entry name" value="SMTN"/>
</dbReference>
<dbReference type="Pfam" id="PF12510">
    <property type="entry name" value="Smoothelin"/>
    <property type="match status" value="3"/>
</dbReference>
<feature type="domain" description="Smoothelin" evidence="3">
    <location>
        <begin position="68"/>
        <end position="116"/>
    </location>
</feature>
<evidence type="ECO:0000256" key="2">
    <source>
        <dbReference type="SAM" id="MobiDB-lite"/>
    </source>
</evidence>
<keyword evidence="1" id="KW-0175">Coiled coil</keyword>